<dbReference type="EMBL" id="PHQP01000043">
    <property type="protein sequence ID" value="RAV33827.1"/>
    <property type="molecule type" value="Genomic_DNA"/>
</dbReference>
<sequence length="141" mass="14833">MSDALYTAKALSTGGGRDGHVATDDRILDLNVRPPKALGGSGEGTNPEQLVAAGWAACFNGALQKIMKDTGVDVTTSPEVRVEVSLNKVESGFELSAAIHAIIFDVDTEKATDLVNKAHEFCPYSRAMRGNIAVDVSAEAK</sequence>
<dbReference type="RefSeq" id="WP_112769681.1">
    <property type="nucleotide sequence ID" value="NZ_CP063191.1"/>
</dbReference>
<comment type="similarity">
    <text evidence="1">Belongs to the OsmC/Ohr family.</text>
</comment>
<dbReference type="PANTHER" id="PTHR33797:SF2">
    <property type="entry name" value="ORGANIC HYDROPEROXIDE RESISTANCE PROTEIN-LIKE"/>
    <property type="match status" value="1"/>
</dbReference>
<dbReference type="SUPFAM" id="SSF82784">
    <property type="entry name" value="OsmC-like"/>
    <property type="match status" value="1"/>
</dbReference>
<dbReference type="InterPro" id="IPR003718">
    <property type="entry name" value="OsmC/Ohr_fam"/>
</dbReference>
<dbReference type="PANTHER" id="PTHR33797">
    <property type="entry name" value="ORGANIC HYDROPEROXIDE RESISTANCE PROTEIN-LIKE"/>
    <property type="match status" value="1"/>
</dbReference>
<dbReference type="GO" id="GO:0006979">
    <property type="term" value="P:response to oxidative stress"/>
    <property type="evidence" value="ECO:0007669"/>
    <property type="project" value="InterPro"/>
</dbReference>
<gene>
    <name evidence="2" type="ORF">CWC39_06425</name>
</gene>
<dbReference type="InterPro" id="IPR019953">
    <property type="entry name" value="OHR"/>
</dbReference>
<dbReference type="Gene3D" id="3.30.300.20">
    <property type="match status" value="1"/>
</dbReference>
<evidence type="ECO:0000313" key="2">
    <source>
        <dbReference type="EMBL" id="RAV33827.1"/>
    </source>
</evidence>
<organism evidence="2 3">
    <name type="scientific">Corynebacterium heidelbergense</name>
    <dbReference type="NCBI Taxonomy" id="2055947"/>
    <lineage>
        <taxon>Bacteria</taxon>
        <taxon>Bacillati</taxon>
        <taxon>Actinomycetota</taxon>
        <taxon>Actinomycetes</taxon>
        <taxon>Mycobacteriales</taxon>
        <taxon>Corynebacteriaceae</taxon>
        <taxon>Corynebacterium</taxon>
    </lineage>
</organism>
<dbReference type="AlphaFoldDB" id="A0A364VB13"/>
<proteinExistence type="inferred from homology"/>
<evidence type="ECO:0000256" key="1">
    <source>
        <dbReference type="ARBA" id="ARBA00007378"/>
    </source>
</evidence>
<dbReference type="OrthoDB" id="9797508at2"/>
<dbReference type="Proteomes" id="UP000251047">
    <property type="component" value="Unassembled WGS sequence"/>
</dbReference>
<dbReference type="NCBIfam" id="TIGR03561">
    <property type="entry name" value="organ_hyd_perox"/>
    <property type="match status" value="1"/>
</dbReference>
<name>A0A364VB13_9CORY</name>
<comment type="caution">
    <text evidence="2">The sequence shown here is derived from an EMBL/GenBank/DDBJ whole genome shotgun (WGS) entry which is preliminary data.</text>
</comment>
<accession>A0A364VB13</accession>
<reference evidence="2 3" key="1">
    <citation type="journal article" date="2018" name="Syst. Appl. Microbiol.">
        <title>Corynebacterium heidelbergense sp. nov., isolated from the preen glands of Egyptian geese (Alopochen aegyptiacus).</title>
        <authorList>
            <person name="Braun M.S."/>
            <person name="Wang E."/>
            <person name="Zimmermann S."/>
            <person name="Wink M."/>
        </authorList>
    </citation>
    <scope>NUCLEOTIDE SEQUENCE [LARGE SCALE GENOMIC DNA]</scope>
    <source>
        <strain evidence="2 3">DSM 104638</strain>
    </source>
</reference>
<protein>
    <submittedName>
        <fullName evidence="2">Organic hydroperoxide resistance protein</fullName>
    </submittedName>
</protein>
<dbReference type="Gene3D" id="2.20.25.10">
    <property type="match status" value="1"/>
</dbReference>
<dbReference type="InterPro" id="IPR036102">
    <property type="entry name" value="OsmC/Ohrsf"/>
</dbReference>
<dbReference type="Pfam" id="PF02566">
    <property type="entry name" value="OsmC"/>
    <property type="match status" value="1"/>
</dbReference>
<dbReference type="InterPro" id="IPR015946">
    <property type="entry name" value="KH_dom-like_a/b"/>
</dbReference>
<evidence type="ECO:0000313" key="3">
    <source>
        <dbReference type="Proteomes" id="UP000251047"/>
    </source>
</evidence>